<keyword evidence="1" id="KW-0378">Hydrolase</keyword>
<evidence type="ECO:0000259" key="2">
    <source>
        <dbReference type="Pfam" id="PF03061"/>
    </source>
</evidence>
<dbReference type="PANTHER" id="PTHR42856:SF1">
    <property type="entry name" value="ACYL-COENZYME A THIOESTERASE PAAI"/>
    <property type="match status" value="1"/>
</dbReference>
<dbReference type="PANTHER" id="PTHR42856">
    <property type="entry name" value="ACYL-COENZYME A THIOESTERASE PAAI"/>
    <property type="match status" value="1"/>
</dbReference>
<organism evidence="3 4">
    <name type="scientific">Thermodesulfatator autotrophicus</name>
    <dbReference type="NCBI Taxonomy" id="1795632"/>
    <lineage>
        <taxon>Bacteria</taxon>
        <taxon>Pseudomonadati</taxon>
        <taxon>Thermodesulfobacteriota</taxon>
        <taxon>Thermodesulfobacteria</taxon>
        <taxon>Thermodesulfobacteriales</taxon>
        <taxon>Thermodesulfatatoraceae</taxon>
        <taxon>Thermodesulfatator</taxon>
    </lineage>
</organism>
<dbReference type="GO" id="GO:0016289">
    <property type="term" value="F:acyl-CoA hydrolase activity"/>
    <property type="evidence" value="ECO:0007669"/>
    <property type="project" value="TreeGrafter"/>
</dbReference>
<dbReference type="Gene3D" id="3.10.129.10">
    <property type="entry name" value="Hotdog Thioesterase"/>
    <property type="match status" value="1"/>
</dbReference>
<reference evidence="3 4" key="1">
    <citation type="submission" date="2016-02" db="EMBL/GenBank/DDBJ databases">
        <title>Draft genome sequence of Thermodesulfatator sp. S606.</title>
        <authorList>
            <person name="Lai Q."/>
            <person name="Cao J."/>
            <person name="Dupont S."/>
            <person name="Shao Z."/>
            <person name="Jebbar M."/>
            <person name="Alain K."/>
        </authorList>
    </citation>
    <scope>NUCLEOTIDE SEQUENCE [LARGE SCALE GENOMIC DNA]</scope>
    <source>
        <strain evidence="3 4">S606</strain>
    </source>
</reference>
<dbReference type="Proteomes" id="UP000076964">
    <property type="component" value="Unassembled WGS sequence"/>
</dbReference>
<dbReference type="NCBIfam" id="TIGR00369">
    <property type="entry name" value="unchar_dom_1"/>
    <property type="match status" value="1"/>
</dbReference>
<sequence length="144" mass="16236">MTPEEKLAQKIAEFMVQNDQVAVKYNMEVKEVKPGYARVSMKVTRDMLNAVKIAHGGVIFSLADFAFAVASNSHGQVSVATNAHINYIAPAKEGDILIAEAREVSHTRRIGIYHVEIKREETLIAFFTGNVFRRDDRVEDWMKP</sequence>
<gene>
    <name evidence="3" type="ORF">TH606_10370</name>
</gene>
<dbReference type="AlphaFoldDB" id="A0A177E6Z9"/>
<dbReference type="OrthoDB" id="32575at2"/>
<dbReference type="CDD" id="cd03443">
    <property type="entry name" value="PaaI_thioesterase"/>
    <property type="match status" value="1"/>
</dbReference>
<dbReference type="InterPro" id="IPR052723">
    <property type="entry name" value="Acyl-CoA_thioesterase_PaaI"/>
</dbReference>
<dbReference type="EMBL" id="LSFI01000064">
    <property type="protein sequence ID" value="OAG26789.1"/>
    <property type="molecule type" value="Genomic_DNA"/>
</dbReference>
<evidence type="ECO:0000256" key="1">
    <source>
        <dbReference type="ARBA" id="ARBA00022801"/>
    </source>
</evidence>
<evidence type="ECO:0000313" key="3">
    <source>
        <dbReference type="EMBL" id="OAG26789.1"/>
    </source>
</evidence>
<dbReference type="RefSeq" id="WP_068543747.1">
    <property type="nucleotide sequence ID" value="NZ_LSFI01000064.1"/>
</dbReference>
<dbReference type="InterPro" id="IPR003736">
    <property type="entry name" value="PAAI_dom"/>
</dbReference>
<name>A0A177E6Z9_9BACT</name>
<feature type="domain" description="Thioesterase" evidence="2">
    <location>
        <begin position="53"/>
        <end position="122"/>
    </location>
</feature>
<proteinExistence type="predicted"/>
<evidence type="ECO:0000313" key="4">
    <source>
        <dbReference type="Proteomes" id="UP000076964"/>
    </source>
</evidence>
<dbReference type="InterPro" id="IPR011973">
    <property type="entry name" value="PaaD"/>
</dbReference>
<dbReference type="SUPFAM" id="SSF54637">
    <property type="entry name" value="Thioesterase/thiol ester dehydrase-isomerase"/>
    <property type="match status" value="1"/>
</dbReference>
<comment type="caution">
    <text evidence="3">The sequence shown here is derived from an EMBL/GenBank/DDBJ whole genome shotgun (WGS) entry which is preliminary data.</text>
</comment>
<accession>A0A177E6Z9</accession>
<dbReference type="STRING" id="1795632.TH606_10370"/>
<dbReference type="InterPro" id="IPR029069">
    <property type="entry name" value="HotDog_dom_sf"/>
</dbReference>
<dbReference type="Pfam" id="PF03061">
    <property type="entry name" value="4HBT"/>
    <property type="match status" value="1"/>
</dbReference>
<protein>
    <recommendedName>
        <fullName evidence="2">Thioesterase domain-containing protein</fullName>
    </recommendedName>
</protein>
<dbReference type="NCBIfam" id="TIGR02286">
    <property type="entry name" value="PaaD"/>
    <property type="match status" value="1"/>
</dbReference>
<keyword evidence="4" id="KW-1185">Reference proteome</keyword>
<dbReference type="InterPro" id="IPR006683">
    <property type="entry name" value="Thioestr_dom"/>
</dbReference>